<sequence length="83" mass="10052">MRAMRFQQGLTWADSTCTSLNLEGPCGLSIKNKTIWDTLTSEGERKEKKREEEREKKRREKRREKRKEERRGERKEKMRDIAP</sequence>
<evidence type="ECO:0000256" key="1">
    <source>
        <dbReference type="SAM" id="MobiDB-lite"/>
    </source>
</evidence>
<dbReference type="InParanoid" id="A0A067MCJ5"/>
<reference evidence="3" key="1">
    <citation type="journal article" date="2014" name="Proc. Natl. Acad. Sci. U.S.A.">
        <title>Extensive sampling of basidiomycete genomes demonstrates inadequacy of the white-rot/brown-rot paradigm for wood decay fungi.</title>
        <authorList>
            <person name="Riley R."/>
            <person name="Salamov A.A."/>
            <person name="Brown D.W."/>
            <person name="Nagy L.G."/>
            <person name="Floudas D."/>
            <person name="Held B.W."/>
            <person name="Levasseur A."/>
            <person name="Lombard V."/>
            <person name="Morin E."/>
            <person name="Otillar R."/>
            <person name="Lindquist E.A."/>
            <person name="Sun H."/>
            <person name="LaButti K.M."/>
            <person name="Schmutz J."/>
            <person name="Jabbour D."/>
            <person name="Luo H."/>
            <person name="Baker S.E."/>
            <person name="Pisabarro A.G."/>
            <person name="Walton J.D."/>
            <person name="Blanchette R.A."/>
            <person name="Henrissat B."/>
            <person name="Martin F."/>
            <person name="Cullen D."/>
            <person name="Hibbett D.S."/>
            <person name="Grigoriev I.V."/>
        </authorList>
    </citation>
    <scope>NUCLEOTIDE SEQUENCE [LARGE SCALE GENOMIC DNA]</scope>
    <source>
        <strain evidence="3">FD-172 SS1</strain>
    </source>
</reference>
<feature type="compositionally biased region" description="Basic and acidic residues" evidence="1">
    <location>
        <begin position="66"/>
        <end position="83"/>
    </location>
</feature>
<feature type="compositionally biased region" description="Basic and acidic residues" evidence="1">
    <location>
        <begin position="42"/>
        <end position="55"/>
    </location>
</feature>
<proteinExistence type="predicted"/>
<protein>
    <submittedName>
        <fullName evidence="2">Uncharacterized protein</fullName>
    </submittedName>
</protein>
<evidence type="ECO:0000313" key="2">
    <source>
        <dbReference type="EMBL" id="KDQ13478.1"/>
    </source>
</evidence>
<organism evidence="2 3">
    <name type="scientific">Botryobasidium botryosum (strain FD-172 SS1)</name>
    <dbReference type="NCBI Taxonomy" id="930990"/>
    <lineage>
        <taxon>Eukaryota</taxon>
        <taxon>Fungi</taxon>
        <taxon>Dikarya</taxon>
        <taxon>Basidiomycota</taxon>
        <taxon>Agaricomycotina</taxon>
        <taxon>Agaricomycetes</taxon>
        <taxon>Cantharellales</taxon>
        <taxon>Botryobasidiaceae</taxon>
        <taxon>Botryobasidium</taxon>
    </lineage>
</organism>
<keyword evidence="3" id="KW-1185">Reference proteome</keyword>
<accession>A0A067MCJ5</accession>
<evidence type="ECO:0000313" key="3">
    <source>
        <dbReference type="Proteomes" id="UP000027195"/>
    </source>
</evidence>
<dbReference type="AlphaFoldDB" id="A0A067MCJ5"/>
<dbReference type="Proteomes" id="UP000027195">
    <property type="component" value="Unassembled WGS sequence"/>
</dbReference>
<name>A0A067MCJ5_BOTB1</name>
<feature type="compositionally biased region" description="Basic residues" evidence="1">
    <location>
        <begin position="56"/>
        <end position="65"/>
    </location>
</feature>
<gene>
    <name evidence="2" type="ORF">BOTBODRAFT_368872</name>
</gene>
<feature type="region of interest" description="Disordered" evidence="1">
    <location>
        <begin position="37"/>
        <end position="83"/>
    </location>
</feature>
<dbReference type="HOGENOM" id="CLU_2542277_0_0_1"/>
<dbReference type="EMBL" id="KL198043">
    <property type="protein sequence ID" value="KDQ13478.1"/>
    <property type="molecule type" value="Genomic_DNA"/>
</dbReference>